<dbReference type="GO" id="GO:0043190">
    <property type="term" value="C:ATP-binding cassette (ABC) transporter complex"/>
    <property type="evidence" value="ECO:0007669"/>
    <property type="project" value="InterPro"/>
</dbReference>
<feature type="signal peptide" evidence="5">
    <location>
        <begin position="1"/>
        <end position="24"/>
    </location>
</feature>
<dbReference type="InterPro" id="IPR030678">
    <property type="entry name" value="Peptide/Ni-bd"/>
</dbReference>
<dbReference type="Gene3D" id="3.90.76.10">
    <property type="entry name" value="Dipeptide-binding Protein, Domain 1"/>
    <property type="match status" value="1"/>
</dbReference>
<dbReference type="InterPro" id="IPR000914">
    <property type="entry name" value="SBP_5_dom"/>
</dbReference>
<evidence type="ECO:0000256" key="3">
    <source>
        <dbReference type="ARBA" id="ARBA00022448"/>
    </source>
</evidence>
<reference evidence="7" key="2">
    <citation type="journal article" date="2021" name="PeerJ">
        <title>Extensive microbial diversity within the chicken gut microbiome revealed by metagenomics and culture.</title>
        <authorList>
            <person name="Gilroy R."/>
            <person name="Ravi A."/>
            <person name="Getino M."/>
            <person name="Pursley I."/>
            <person name="Horton D.L."/>
            <person name="Alikhan N.F."/>
            <person name="Baker D."/>
            <person name="Gharbi K."/>
            <person name="Hall N."/>
            <person name="Watson M."/>
            <person name="Adriaenssens E.M."/>
            <person name="Foster-Nyarko E."/>
            <person name="Jarju S."/>
            <person name="Secka A."/>
            <person name="Antonio M."/>
            <person name="Oren A."/>
            <person name="Chaudhuri R.R."/>
            <person name="La Ragione R."/>
            <person name="Hildebrand F."/>
            <person name="Pallen M.J."/>
        </authorList>
    </citation>
    <scope>NUCLEOTIDE SEQUENCE</scope>
    <source>
        <strain evidence="7">ChiSjej6B24-2974</strain>
    </source>
</reference>
<feature type="chain" id="PRO_5039219998" evidence="5">
    <location>
        <begin position="25"/>
        <end position="643"/>
    </location>
</feature>
<gene>
    <name evidence="7" type="ORF">IAA52_02190</name>
</gene>
<dbReference type="SUPFAM" id="SSF53850">
    <property type="entry name" value="Periplasmic binding protein-like II"/>
    <property type="match status" value="1"/>
</dbReference>
<dbReference type="Gene3D" id="3.10.105.10">
    <property type="entry name" value="Dipeptide-binding Protein, Domain 3"/>
    <property type="match status" value="1"/>
</dbReference>
<keyword evidence="3" id="KW-0813">Transport</keyword>
<comment type="caution">
    <text evidence="7">The sequence shown here is derived from an EMBL/GenBank/DDBJ whole genome shotgun (WGS) entry which is preliminary data.</text>
</comment>
<dbReference type="PIRSF" id="PIRSF002741">
    <property type="entry name" value="MppA"/>
    <property type="match status" value="1"/>
</dbReference>
<keyword evidence="4 5" id="KW-0732">Signal</keyword>
<proteinExistence type="inferred from homology"/>
<dbReference type="CDD" id="cd08504">
    <property type="entry name" value="PBP2_OppA"/>
    <property type="match status" value="1"/>
</dbReference>
<protein>
    <submittedName>
        <fullName evidence="7">Peptide ABC transporter substrate-binding protein</fullName>
    </submittedName>
</protein>
<dbReference type="GO" id="GO:0015833">
    <property type="term" value="P:peptide transport"/>
    <property type="evidence" value="ECO:0007669"/>
    <property type="project" value="TreeGrafter"/>
</dbReference>
<dbReference type="Gene3D" id="3.40.190.10">
    <property type="entry name" value="Periplasmic binding protein-like II"/>
    <property type="match status" value="2"/>
</dbReference>
<evidence type="ECO:0000313" key="8">
    <source>
        <dbReference type="Proteomes" id="UP000824260"/>
    </source>
</evidence>
<evidence type="ECO:0000256" key="1">
    <source>
        <dbReference type="ARBA" id="ARBA00004193"/>
    </source>
</evidence>
<dbReference type="InterPro" id="IPR039424">
    <property type="entry name" value="SBP_5"/>
</dbReference>
<dbReference type="GO" id="GO:0042597">
    <property type="term" value="C:periplasmic space"/>
    <property type="evidence" value="ECO:0007669"/>
    <property type="project" value="UniProtKB-ARBA"/>
</dbReference>
<dbReference type="Proteomes" id="UP000824260">
    <property type="component" value="Unassembled WGS sequence"/>
</dbReference>
<evidence type="ECO:0000256" key="5">
    <source>
        <dbReference type="SAM" id="SignalP"/>
    </source>
</evidence>
<accession>A0A9D1CVD8</accession>
<dbReference type="PROSITE" id="PS01040">
    <property type="entry name" value="SBP_BACTERIAL_5"/>
    <property type="match status" value="1"/>
</dbReference>
<dbReference type="PANTHER" id="PTHR30290">
    <property type="entry name" value="PERIPLASMIC BINDING COMPONENT OF ABC TRANSPORTER"/>
    <property type="match status" value="1"/>
</dbReference>
<feature type="domain" description="Solute-binding protein family 5" evidence="6">
    <location>
        <begin position="72"/>
        <end position="516"/>
    </location>
</feature>
<name>A0A9D1CVD8_9FIRM</name>
<sequence>MKRTTRLLALLVALLLALPMAALAESTPVVYRELYSSEVDTLNYLYTTTANNLTIPANVVDTLIEYDRYGVLQPSLAESWEHNEDYTEWTFHIREGVKWVDSQGNEVADVTAHDWVSAAHYILDAHNDSGNEYNWEVAGVVNAAEYYAYTAYQLALESATDGTDENGNPVKLDEEGDVIEEVAAVAVEDIGVQATDDYTLVYTLDAPCSYFLSMLCWSAFMPVNGDFLAECGDSFGTSAETLLYCGPFILSTFEPQVQRVLTKNPTYWDIDNVFIDTIQYTYNAEANTLGTTMYLQGEVDYAEIGANLLDPLLSSYSDQIHPSRPDVSYSYWYLFNFDPNFDAEYEPDNWEIAVNNENFRLSIMHGLDRVNALQVYDSADPEGLLSNTITPLSFASASQDYAYYGGLDKYTEGDTFDSELALQYKEAAMEELSAEGCTFPVIVYMRYNPTTTNWADECQLVEQQLENLLGTDYIDVVVEAGPETGFLSAVRHTGDYGLMKCNWGADFSDASAFIVDPFAEDSNYSFIYRSEDEETQAYYQEYLDLVETALAITDDDEARYETFAQAEAILLDHGFAIPIHTNSRVYAFGKLNPFEGPYAAFGFSTLRYKGQHVMETSMGMDEFEEAYQTWLTEREEALAAAAE</sequence>
<evidence type="ECO:0000313" key="7">
    <source>
        <dbReference type="EMBL" id="HIQ81892.1"/>
    </source>
</evidence>
<evidence type="ECO:0000259" key="6">
    <source>
        <dbReference type="Pfam" id="PF00496"/>
    </source>
</evidence>
<comment type="subcellular location">
    <subcellularLocation>
        <location evidence="1">Cell membrane</location>
        <topology evidence="1">Lipid-anchor</topology>
    </subcellularLocation>
</comment>
<dbReference type="EMBL" id="DVFZ01000024">
    <property type="protein sequence ID" value="HIQ81892.1"/>
    <property type="molecule type" value="Genomic_DNA"/>
</dbReference>
<evidence type="ECO:0000256" key="2">
    <source>
        <dbReference type="ARBA" id="ARBA00005695"/>
    </source>
</evidence>
<organism evidence="7 8">
    <name type="scientific">Candidatus Pullichristensenella stercorigallinarum</name>
    <dbReference type="NCBI Taxonomy" id="2840909"/>
    <lineage>
        <taxon>Bacteria</taxon>
        <taxon>Bacillati</taxon>
        <taxon>Bacillota</taxon>
        <taxon>Clostridia</taxon>
        <taxon>Candidatus Pullichristensenella</taxon>
    </lineage>
</organism>
<dbReference type="GO" id="GO:1904680">
    <property type="term" value="F:peptide transmembrane transporter activity"/>
    <property type="evidence" value="ECO:0007669"/>
    <property type="project" value="TreeGrafter"/>
</dbReference>
<dbReference type="PANTHER" id="PTHR30290:SF10">
    <property type="entry name" value="PERIPLASMIC OLIGOPEPTIDE-BINDING PROTEIN-RELATED"/>
    <property type="match status" value="1"/>
</dbReference>
<dbReference type="InterPro" id="IPR023765">
    <property type="entry name" value="SBP_5_CS"/>
</dbReference>
<comment type="similarity">
    <text evidence="2">Belongs to the bacterial solute-binding protein 5 family.</text>
</comment>
<evidence type="ECO:0000256" key="4">
    <source>
        <dbReference type="ARBA" id="ARBA00022729"/>
    </source>
</evidence>
<dbReference type="AlphaFoldDB" id="A0A9D1CVD8"/>
<dbReference type="Pfam" id="PF00496">
    <property type="entry name" value="SBP_bac_5"/>
    <property type="match status" value="1"/>
</dbReference>
<reference evidence="7" key="1">
    <citation type="submission" date="2020-10" db="EMBL/GenBank/DDBJ databases">
        <authorList>
            <person name="Gilroy R."/>
        </authorList>
    </citation>
    <scope>NUCLEOTIDE SEQUENCE</scope>
    <source>
        <strain evidence="7">ChiSjej6B24-2974</strain>
    </source>
</reference>